<evidence type="ECO:0000313" key="1">
    <source>
        <dbReference type="EMBL" id="TDO35791.1"/>
    </source>
</evidence>
<protein>
    <submittedName>
        <fullName evidence="1">Uncharacterized protein</fullName>
    </submittedName>
</protein>
<dbReference type="Proteomes" id="UP000295388">
    <property type="component" value="Unassembled WGS sequence"/>
</dbReference>
<proteinExistence type="predicted"/>
<evidence type="ECO:0000313" key="2">
    <source>
        <dbReference type="Proteomes" id="UP000295388"/>
    </source>
</evidence>
<organism evidence="1 2">
    <name type="scientific">Kribbella caucasensis</name>
    <dbReference type="NCBI Taxonomy" id="2512215"/>
    <lineage>
        <taxon>Bacteria</taxon>
        <taxon>Bacillati</taxon>
        <taxon>Actinomycetota</taxon>
        <taxon>Actinomycetes</taxon>
        <taxon>Propionibacteriales</taxon>
        <taxon>Kribbellaceae</taxon>
        <taxon>Kribbella</taxon>
    </lineage>
</organism>
<comment type="caution">
    <text evidence="1">The sequence shown here is derived from an EMBL/GenBank/DDBJ whole genome shotgun (WGS) entry which is preliminary data.</text>
</comment>
<accession>A0A4R6JKN1</accession>
<reference evidence="1 2" key="1">
    <citation type="submission" date="2019-03" db="EMBL/GenBank/DDBJ databases">
        <title>Genomic Encyclopedia of Type Strains, Phase III (KMG-III): the genomes of soil and plant-associated and newly described type strains.</title>
        <authorList>
            <person name="Whitman W."/>
        </authorList>
    </citation>
    <scope>NUCLEOTIDE SEQUENCE [LARGE SCALE GENOMIC DNA]</scope>
    <source>
        <strain evidence="1 2">VKM Ac-2527</strain>
    </source>
</reference>
<gene>
    <name evidence="1" type="ORF">EV643_12163</name>
</gene>
<dbReference type="RefSeq" id="WP_133804257.1">
    <property type="nucleotide sequence ID" value="NZ_SNWQ01000021.1"/>
</dbReference>
<dbReference type="EMBL" id="SNWQ01000021">
    <property type="protein sequence ID" value="TDO35791.1"/>
    <property type="molecule type" value="Genomic_DNA"/>
</dbReference>
<name>A0A4R6JKN1_9ACTN</name>
<sequence length="141" mass="14946">MVIDYVGGRAALDVTIAKALKQPGGRCWLAAGRDVAGTAKDVLQGPDSANWRRCYDRRTGTNVSCGVLHSGEYLAAGNLLRATDVECQVAAATYLDQNPGNLLEDLEVRPLPVESGNPDTARCIPRLPTGPDLLAVGTQSR</sequence>
<keyword evidence="2" id="KW-1185">Reference proteome</keyword>
<dbReference type="OrthoDB" id="3258072at2"/>
<dbReference type="AlphaFoldDB" id="A0A4R6JKN1"/>